<keyword evidence="3" id="KW-1185">Reference proteome</keyword>
<feature type="region of interest" description="Disordered" evidence="1">
    <location>
        <begin position="59"/>
        <end position="82"/>
    </location>
</feature>
<sequence>MRGVQQWNDMSSSWSNTGGPIPSQGNPIGVAPEVPILVTKKDGRLGKLKRNLVFKDEIDTNSEGSDEMDGEEPLITSPIVSL</sequence>
<dbReference type="AlphaFoldDB" id="A0A9Q3IST7"/>
<reference evidence="2" key="1">
    <citation type="submission" date="2021-03" db="EMBL/GenBank/DDBJ databases">
        <title>Draft genome sequence of rust myrtle Austropuccinia psidii MF-1, a brazilian biotype.</title>
        <authorList>
            <person name="Quecine M.C."/>
            <person name="Pachon D.M.R."/>
            <person name="Bonatelli M.L."/>
            <person name="Correr F.H."/>
            <person name="Franceschini L.M."/>
            <person name="Leite T.F."/>
            <person name="Margarido G.R.A."/>
            <person name="Almeida C.A."/>
            <person name="Ferrarezi J.A."/>
            <person name="Labate C.A."/>
        </authorList>
    </citation>
    <scope>NUCLEOTIDE SEQUENCE</scope>
    <source>
        <strain evidence="2">MF-1</strain>
    </source>
</reference>
<evidence type="ECO:0000313" key="2">
    <source>
        <dbReference type="EMBL" id="MBW0549316.1"/>
    </source>
</evidence>
<comment type="caution">
    <text evidence="2">The sequence shown here is derived from an EMBL/GenBank/DDBJ whole genome shotgun (WGS) entry which is preliminary data.</text>
</comment>
<feature type="compositionally biased region" description="Polar residues" evidence="1">
    <location>
        <begin position="1"/>
        <end position="26"/>
    </location>
</feature>
<gene>
    <name evidence="2" type="ORF">O181_089031</name>
</gene>
<evidence type="ECO:0000256" key="1">
    <source>
        <dbReference type="SAM" id="MobiDB-lite"/>
    </source>
</evidence>
<accession>A0A9Q3IST7</accession>
<feature type="region of interest" description="Disordered" evidence="1">
    <location>
        <begin position="1"/>
        <end position="28"/>
    </location>
</feature>
<evidence type="ECO:0000313" key="3">
    <source>
        <dbReference type="Proteomes" id="UP000765509"/>
    </source>
</evidence>
<protein>
    <submittedName>
        <fullName evidence="2">Uncharacterized protein</fullName>
    </submittedName>
</protein>
<organism evidence="2 3">
    <name type="scientific">Austropuccinia psidii MF-1</name>
    <dbReference type="NCBI Taxonomy" id="1389203"/>
    <lineage>
        <taxon>Eukaryota</taxon>
        <taxon>Fungi</taxon>
        <taxon>Dikarya</taxon>
        <taxon>Basidiomycota</taxon>
        <taxon>Pucciniomycotina</taxon>
        <taxon>Pucciniomycetes</taxon>
        <taxon>Pucciniales</taxon>
        <taxon>Sphaerophragmiaceae</taxon>
        <taxon>Austropuccinia</taxon>
    </lineage>
</organism>
<dbReference type="Proteomes" id="UP000765509">
    <property type="component" value="Unassembled WGS sequence"/>
</dbReference>
<proteinExistence type="predicted"/>
<dbReference type="EMBL" id="AVOT02054625">
    <property type="protein sequence ID" value="MBW0549316.1"/>
    <property type="molecule type" value="Genomic_DNA"/>
</dbReference>
<dbReference type="OrthoDB" id="2123952at2759"/>
<name>A0A9Q3IST7_9BASI</name>